<organism evidence="2 3">
    <name type="scientific">Mycena metata</name>
    <dbReference type="NCBI Taxonomy" id="1033252"/>
    <lineage>
        <taxon>Eukaryota</taxon>
        <taxon>Fungi</taxon>
        <taxon>Dikarya</taxon>
        <taxon>Basidiomycota</taxon>
        <taxon>Agaricomycotina</taxon>
        <taxon>Agaricomycetes</taxon>
        <taxon>Agaricomycetidae</taxon>
        <taxon>Agaricales</taxon>
        <taxon>Marasmiineae</taxon>
        <taxon>Mycenaceae</taxon>
        <taxon>Mycena</taxon>
    </lineage>
</organism>
<dbReference type="AlphaFoldDB" id="A0AAD7I8V6"/>
<protein>
    <submittedName>
        <fullName evidence="2">Uncharacterized protein</fullName>
    </submittedName>
</protein>
<gene>
    <name evidence="2" type="ORF">B0H16DRAFT_1891540</name>
</gene>
<feature type="compositionally biased region" description="Basic and acidic residues" evidence="1">
    <location>
        <begin position="62"/>
        <end position="72"/>
    </location>
</feature>
<dbReference type="Proteomes" id="UP001215598">
    <property type="component" value="Unassembled WGS sequence"/>
</dbReference>
<evidence type="ECO:0000256" key="1">
    <source>
        <dbReference type="SAM" id="MobiDB-lite"/>
    </source>
</evidence>
<proteinExistence type="predicted"/>
<evidence type="ECO:0000313" key="3">
    <source>
        <dbReference type="Proteomes" id="UP001215598"/>
    </source>
</evidence>
<comment type="caution">
    <text evidence="2">The sequence shown here is derived from an EMBL/GenBank/DDBJ whole genome shotgun (WGS) entry which is preliminary data.</text>
</comment>
<name>A0AAD7I8V6_9AGAR</name>
<dbReference type="EMBL" id="JARKIB010000115">
    <property type="protein sequence ID" value="KAJ7737688.1"/>
    <property type="molecule type" value="Genomic_DNA"/>
</dbReference>
<keyword evidence="3" id="KW-1185">Reference proteome</keyword>
<feature type="region of interest" description="Disordered" evidence="1">
    <location>
        <begin position="62"/>
        <end position="93"/>
    </location>
</feature>
<accession>A0AAD7I8V6</accession>
<sequence length="188" mass="20970">MGCGWVAGSTDSQLALALAELSTLRHHCATWRHRAESHVLGTNALLSLARTAKDCALRMRAERDAERSRPDSEFEECGPTTRTESKSRAGDVVPPPRTGLPVYLLQMQCKPVGHFYDNPADAEASHFGPPHEEAEDCWFSLLMRTPFLRCRHYHFAEGRWRYRPPDSIFVTSKVGLDALPLIAAGVAR</sequence>
<evidence type="ECO:0000313" key="2">
    <source>
        <dbReference type="EMBL" id="KAJ7737688.1"/>
    </source>
</evidence>
<reference evidence="2" key="1">
    <citation type="submission" date="2023-03" db="EMBL/GenBank/DDBJ databases">
        <title>Massive genome expansion in bonnet fungi (Mycena s.s.) driven by repeated elements and novel gene families across ecological guilds.</title>
        <authorList>
            <consortium name="Lawrence Berkeley National Laboratory"/>
            <person name="Harder C.B."/>
            <person name="Miyauchi S."/>
            <person name="Viragh M."/>
            <person name="Kuo A."/>
            <person name="Thoen E."/>
            <person name="Andreopoulos B."/>
            <person name="Lu D."/>
            <person name="Skrede I."/>
            <person name="Drula E."/>
            <person name="Henrissat B."/>
            <person name="Morin E."/>
            <person name="Kohler A."/>
            <person name="Barry K."/>
            <person name="LaButti K."/>
            <person name="Morin E."/>
            <person name="Salamov A."/>
            <person name="Lipzen A."/>
            <person name="Mereny Z."/>
            <person name="Hegedus B."/>
            <person name="Baldrian P."/>
            <person name="Stursova M."/>
            <person name="Weitz H."/>
            <person name="Taylor A."/>
            <person name="Grigoriev I.V."/>
            <person name="Nagy L.G."/>
            <person name="Martin F."/>
            <person name="Kauserud H."/>
        </authorList>
    </citation>
    <scope>NUCLEOTIDE SEQUENCE</scope>
    <source>
        <strain evidence="2">CBHHK182m</strain>
    </source>
</reference>